<dbReference type="InterPro" id="IPR005399">
    <property type="entry name" value="K_chnl_volt-dep_bsu_KCNAB-rel"/>
</dbReference>
<proteinExistence type="inferred from homology"/>
<dbReference type="PANTHER" id="PTHR43150:SF4">
    <property type="entry name" value="L-GLYCERALDEHYDE 3-PHOSPHATE REDUCTASE"/>
    <property type="match status" value="1"/>
</dbReference>
<evidence type="ECO:0000259" key="4">
    <source>
        <dbReference type="Pfam" id="PF00248"/>
    </source>
</evidence>
<reference evidence="5 6" key="1">
    <citation type="submission" date="2020-08" db="EMBL/GenBank/DDBJ databases">
        <title>Genomic Encyclopedia of Type Strains, Phase IV (KMG-IV): sequencing the most valuable type-strain genomes for metagenomic binning, comparative biology and taxonomic classification.</title>
        <authorList>
            <person name="Goeker M."/>
        </authorList>
    </citation>
    <scope>NUCLEOTIDE SEQUENCE [LARGE SCALE GENOMIC DNA]</scope>
    <source>
        <strain evidence="5 6">DSM 103679</strain>
    </source>
</reference>
<dbReference type="Proteomes" id="UP000578697">
    <property type="component" value="Unassembled WGS sequence"/>
</dbReference>
<evidence type="ECO:0000256" key="1">
    <source>
        <dbReference type="ARBA" id="ARBA00006515"/>
    </source>
</evidence>
<accession>A0A840SH70</accession>
<dbReference type="RefSeq" id="WP_184652313.1">
    <property type="nucleotide sequence ID" value="NZ_JACHFR010000002.1"/>
</dbReference>
<dbReference type="Gene3D" id="3.20.20.100">
    <property type="entry name" value="NADP-dependent oxidoreductase domain"/>
    <property type="match status" value="1"/>
</dbReference>
<dbReference type="SUPFAM" id="SSF51430">
    <property type="entry name" value="NAD(P)-linked oxidoreductase"/>
    <property type="match status" value="1"/>
</dbReference>
<comment type="caution">
    <text evidence="5">The sequence shown here is derived from an EMBL/GenBank/DDBJ whole genome shotgun (WGS) entry which is preliminary data.</text>
</comment>
<evidence type="ECO:0000313" key="5">
    <source>
        <dbReference type="EMBL" id="MBB5218873.1"/>
    </source>
</evidence>
<dbReference type="PANTHER" id="PTHR43150">
    <property type="entry name" value="HYPERKINETIC, ISOFORM M"/>
    <property type="match status" value="1"/>
</dbReference>
<organism evidence="5 6">
    <name type="scientific">Treponema rectale</name>
    <dbReference type="NCBI Taxonomy" id="744512"/>
    <lineage>
        <taxon>Bacteria</taxon>
        <taxon>Pseudomonadati</taxon>
        <taxon>Spirochaetota</taxon>
        <taxon>Spirochaetia</taxon>
        <taxon>Spirochaetales</taxon>
        <taxon>Treponemataceae</taxon>
        <taxon>Treponema</taxon>
    </lineage>
</organism>
<sequence length="331" mass="37351">MSVYLADSKRYEGTMEYQRCGKSGLKLPRISLGLWHNFGSVDDFENQKKMIFKAFDLGITHFDLANNYGPEPGSAEENFGRIINQELKSYRDEIIVSTKAGYGMWPGPYGDFGSRKYLIASLNQSLKRMNLEYVDIFYHHRPDPETPLEETMSAVSDSIKCGKALYAGISNYHAEDTKKAAALLKANGTPLLINQFRYNMFDRWSEEDGLLDALDEVGAGSITFSPLAQGILSTKYFNGIPENSRATRGVFLKKEFITEEKISKAKKLNEMALDRGQSLSQMALAWNLRKNRVTSVLIGAHNPEQIEENVKTVQKLNFTDSELNEIEAILK</sequence>
<comment type="similarity">
    <text evidence="1">Belongs to the shaker potassium channel beta subunit family.</text>
</comment>
<dbReference type="InterPro" id="IPR023210">
    <property type="entry name" value="NADP_OxRdtase_dom"/>
</dbReference>
<evidence type="ECO:0000313" key="6">
    <source>
        <dbReference type="Proteomes" id="UP000578697"/>
    </source>
</evidence>
<dbReference type="NCBIfam" id="NF007388">
    <property type="entry name" value="PRK09912.1"/>
    <property type="match status" value="1"/>
</dbReference>
<evidence type="ECO:0000256" key="3">
    <source>
        <dbReference type="ARBA" id="ARBA00023002"/>
    </source>
</evidence>
<gene>
    <name evidence="5" type="ORF">HNP77_001242</name>
</gene>
<evidence type="ECO:0000256" key="2">
    <source>
        <dbReference type="ARBA" id="ARBA00022857"/>
    </source>
</evidence>
<dbReference type="Pfam" id="PF00248">
    <property type="entry name" value="Aldo_ket_red"/>
    <property type="match status" value="1"/>
</dbReference>
<dbReference type="GO" id="GO:0051596">
    <property type="term" value="P:methylglyoxal catabolic process"/>
    <property type="evidence" value="ECO:0007669"/>
    <property type="project" value="TreeGrafter"/>
</dbReference>
<keyword evidence="2" id="KW-0521">NADP</keyword>
<dbReference type="AlphaFoldDB" id="A0A840SH70"/>
<name>A0A840SH70_9SPIR</name>
<keyword evidence="3 5" id="KW-0560">Oxidoreductase</keyword>
<dbReference type="InterPro" id="IPR036812">
    <property type="entry name" value="NAD(P)_OxRdtase_dom_sf"/>
</dbReference>
<dbReference type="EMBL" id="JACHFR010000002">
    <property type="protein sequence ID" value="MBB5218873.1"/>
    <property type="molecule type" value="Genomic_DNA"/>
</dbReference>
<protein>
    <submittedName>
        <fullName evidence="5">L-glyceraldehyde 3-phosphate reductase</fullName>
        <ecNumber evidence="5">1.1.1.-</ecNumber>
    </submittedName>
</protein>
<dbReference type="GO" id="GO:0016491">
    <property type="term" value="F:oxidoreductase activity"/>
    <property type="evidence" value="ECO:0007669"/>
    <property type="project" value="UniProtKB-KW"/>
</dbReference>
<feature type="domain" description="NADP-dependent oxidoreductase" evidence="4">
    <location>
        <begin position="29"/>
        <end position="330"/>
    </location>
</feature>
<keyword evidence="6" id="KW-1185">Reference proteome</keyword>
<dbReference type="EC" id="1.1.1.-" evidence="5"/>